<keyword evidence="3" id="KW-1185">Reference proteome</keyword>
<feature type="domain" description="F5/8 type C" evidence="1">
    <location>
        <begin position="1"/>
        <end position="38"/>
    </location>
</feature>
<accession>A0A542ECS2</accession>
<evidence type="ECO:0000313" key="2">
    <source>
        <dbReference type="EMBL" id="TQJ13131.1"/>
    </source>
</evidence>
<dbReference type="Gene3D" id="2.60.120.260">
    <property type="entry name" value="Galactose-binding domain-like"/>
    <property type="match status" value="1"/>
</dbReference>
<proteinExistence type="predicted"/>
<dbReference type="Proteomes" id="UP000320806">
    <property type="component" value="Unassembled WGS sequence"/>
</dbReference>
<dbReference type="InterPro" id="IPR008979">
    <property type="entry name" value="Galactose-bd-like_sf"/>
</dbReference>
<evidence type="ECO:0000259" key="1">
    <source>
        <dbReference type="PROSITE" id="PS50022"/>
    </source>
</evidence>
<name>A0A542ECS2_9MICO</name>
<evidence type="ECO:0000313" key="3">
    <source>
        <dbReference type="Proteomes" id="UP000320806"/>
    </source>
</evidence>
<organism evidence="2 3">
    <name type="scientific">Yimella lutea</name>
    <dbReference type="NCBI Taxonomy" id="587872"/>
    <lineage>
        <taxon>Bacteria</taxon>
        <taxon>Bacillati</taxon>
        <taxon>Actinomycetota</taxon>
        <taxon>Actinomycetes</taxon>
        <taxon>Micrococcales</taxon>
        <taxon>Dermacoccaceae</taxon>
        <taxon>Yimella</taxon>
    </lineage>
</organism>
<gene>
    <name evidence="2" type="ORF">FB459_0529</name>
</gene>
<dbReference type="EMBL" id="VFMO01000001">
    <property type="protein sequence ID" value="TQJ13131.1"/>
    <property type="molecule type" value="Genomic_DNA"/>
</dbReference>
<dbReference type="RefSeq" id="WP_246092293.1">
    <property type="nucleotide sequence ID" value="NZ_BAABCI010000015.1"/>
</dbReference>
<dbReference type="AlphaFoldDB" id="A0A542ECS2"/>
<dbReference type="PROSITE" id="PS50022">
    <property type="entry name" value="FA58C_3"/>
    <property type="match status" value="1"/>
</dbReference>
<dbReference type="InterPro" id="IPR000421">
    <property type="entry name" value="FA58C"/>
</dbReference>
<reference evidence="2 3" key="1">
    <citation type="submission" date="2019-06" db="EMBL/GenBank/DDBJ databases">
        <title>Sequencing the genomes of 1000 actinobacteria strains.</title>
        <authorList>
            <person name="Klenk H.-P."/>
        </authorList>
    </citation>
    <scope>NUCLEOTIDE SEQUENCE [LARGE SCALE GENOMIC DNA]</scope>
    <source>
        <strain evidence="2 3">DSM 19828</strain>
    </source>
</reference>
<sequence length="38" mass="4408">MFNEPGKTMPAARYIRVHATERATNYGYSIEELQVFTD</sequence>
<protein>
    <recommendedName>
        <fullName evidence="1">F5/8 type C domain-containing protein</fullName>
    </recommendedName>
</protein>
<dbReference type="SUPFAM" id="SSF49785">
    <property type="entry name" value="Galactose-binding domain-like"/>
    <property type="match status" value="1"/>
</dbReference>
<comment type="caution">
    <text evidence="2">The sequence shown here is derived from an EMBL/GenBank/DDBJ whole genome shotgun (WGS) entry which is preliminary data.</text>
</comment>